<dbReference type="Pfam" id="PF00060">
    <property type="entry name" value="Lig_chan"/>
    <property type="match status" value="1"/>
</dbReference>
<evidence type="ECO:0000256" key="19">
    <source>
        <dbReference type="SAM" id="Phobius"/>
    </source>
</evidence>
<feature type="binding site" evidence="15">
    <location>
        <position position="583"/>
    </location>
    <ligand>
        <name>L-glutamate</name>
        <dbReference type="ChEBI" id="CHEBI:29985"/>
    </ligand>
</feature>
<evidence type="ECO:0000256" key="4">
    <source>
        <dbReference type="ARBA" id="ARBA00022692"/>
    </source>
</evidence>
<evidence type="ECO:0000259" key="20">
    <source>
        <dbReference type="SMART" id="SM00079"/>
    </source>
</evidence>
<evidence type="ECO:0000256" key="12">
    <source>
        <dbReference type="ARBA" id="ARBA00023286"/>
    </source>
</evidence>
<dbReference type="GO" id="GO:0015276">
    <property type="term" value="F:ligand-gated monoatomic ion channel activity"/>
    <property type="evidence" value="ECO:0007669"/>
    <property type="project" value="InterPro"/>
</dbReference>
<feature type="binding site" evidence="15">
    <location>
        <position position="381"/>
    </location>
    <ligand>
        <name>L-glutamate</name>
        <dbReference type="ChEBI" id="CHEBI:29985"/>
    </ligand>
</feature>
<evidence type="ECO:0000256" key="3">
    <source>
        <dbReference type="ARBA" id="ARBA00022475"/>
    </source>
</evidence>
<proteinExistence type="predicted"/>
<keyword evidence="13" id="KW-0407">Ion channel</keyword>
<reference evidence="21" key="1">
    <citation type="submission" date="2019-08" db="EMBL/GenBank/DDBJ databases">
        <title>The improved chromosome-level genome for the pearl oyster Pinctada fucata martensii using PacBio sequencing and Hi-C.</title>
        <authorList>
            <person name="Zheng Z."/>
        </authorList>
    </citation>
    <scope>NUCLEOTIDE SEQUENCE</scope>
    <source>
        <strain evidence="21">ZZ-2019</strain>
        <tissue evidence="21">Adductor muscle</tissue>
    </source>
</reference>
<evidence type="ECO:0000256" key="18">
    <source>
        <dbReference type="SAM" id="MobiDB-lite"/>
    </source>
</evidence>
<keyword evidence="2" id="KW-0813">Transport</keyword>
<dbReference type="Gene3D" id="1.10.287.70">
    <property type="match status" value="1"/>
</dbReference>
<evidence type="ECO:0000256" key="6">
    <source>
        <dbReference type="ARBA" id="ARBA00023018"/>
    </source>
</evidence>
<dbReference type="GO" id="GO:0038023">
    <property type="term" value="F:signaling receptor activity"/>
    <property type="evidence" value="ECO:0007669"/>
    <property type="project" value="InterPro"/>
</dbReference>
<dbReference type="InterPro" id="IPR001320">
    <property type="entry name" value="Iontro_rcpt_C"/>
</dbReference>
<dbReference type="AlphaFoldDB" id="A0AA88XPP0"/>
<dbReference type="EMBL" id="VSWD01000010">
    <property type="protein sequence ID" value="KAK3089927.1"/>
    <property type="molecule type" value="Genomic_DNA"/>
</dbReference>
<feature type="site" description="Crucial to convey clamshell closure to channel opening" evidence="16">
    <location>
        <position position="520"/>
    </location>
</feature>
<evidence type="ECO:0000256" key="2">
    <source>
        <dbReference type="ARBA" id="ARBA00022448"/>
    </source>
</evidence>
<dbReference type="SMART" id="SM00079">
    <property type="entry name" value="PBPe"/>
    <property type="match status" value="1"/>
</dbReference>
<evidence type="ECO:0000256" key="14">
    <source>
        <dbReference type="ARBA" id="ARBA00034100"/>
    </source>
</evidence>
<feature type="transmembrane region" description="Helical" evidence="19">
    <location>
        <begin position="420"/>
        <end position="438"/>
    </location>
</feature>
<keyword evidence="22" id="KW-1185">Reference proteome</keyword>
<feature type="disulfide bond" evidence="17">
    <location>
        <begin position="597"/>
        <end position="652"/>
    </location>
</feature>
<keyword evidence="11" id="KW-0628">Postsynaptic cell membrane</keyword>
<dbReference type="PRINTS" id="PR00177">
    <property type="entry name" value="NMDARECEPTOR"/>
</dbReference>
<dbReference type="Gene3D" id="3.40.190.10">
    <property type="entry name" value="Periplasmic binding protein-like II"/>
    <property type="match status" value="1"/>
</dbReference>
<evidence type="ECO:0000256" key="9">
    <source>
        <dbReference type="ARBA" id="ARBA00023170"/>
    </source>
</evidence>
<comment type="subcellular location">
    <subcellularLocation>
        <location evidence="1">Cell membrane</location>
        <topology evidence="1">Multi-pass membrane protein</topology>
    </subcellularLocation>
    <subcellularLocation>
        <location evidence="14">Postsynaptic cell membrane</location>
    </subcellularLocation>
</comment>
<evidence type="ECO:0000256" key="1">
    <source>
        <dbReference type="ARBA" id="ARBA00004651"/>
    </source>
</evidence>
<accession>A0AA88XPP0</accession>
<keyword evidence="7" id="KW-0406">Ion transport</keyword>
<dbReference type="SUPFAM" id="SSF53822">
    <property type="entry name" value="Periplasmic binding protein-like I"/>
    <property type="match status" value="1"/>
</dbReference>
<keyword evidence="10" id="KW-0325">Glycoprotein</keyword>
<feature type="domain" description="Ionotropic glutamate receptor C-terminal" evidence="20">
    <location>
        <begin position="299"/>
        <end position="649"/>
    </location>
</feature>
<evidence type="ECO:0000256" key="5">
    <source>
        <dbReference type="ARBA" id="ARBA00022989"/>
    </source>
</evidence>
<organism evidence="21 22">
    <name type="scientific">Pinctada imbricata</name>
    <name type="common">Atlantic pearl-oyster</name>
    <name type="synonym">Pinctada martensii</name>
    <dbReference type="NCBI Taxonomy" id="66713"/>
    <lineage>
        <taxon>Eukaryota</taxon>
        <taxon>Metazoa</taxon>
        <taxon>Spiralia</taxon>
        <taxon>Lophotrochozoa</taxon>
        <taxon>Mollusca</taxon>
        <taxon>Bivalvia</taxon>
        <taxon>Autobranchia</taxon>
        <taxon>Pteriomorphia</taxon>
        <taxon>Pterioida</taxon>
        <taxon>Pterioidea</taxon>
        <taxon>Pteriidae</taxon>
        <taxon>Pinctada</taxon>
    </lineage>
</organism>
<gene>
    <name evidence="21" type="ORF">FSP39_007693</name>
</gene>
<evidence type="ECO:0000256" key="7">
    <source>
        <dbReference type="ARBA" id="ARBA00023065"/>
    </source>
</evidence>
<keyword evidence="9" id="KW-0675">Receptor</keyword>
<dbReference type="GO" id="GO:0045211">
    <property type="term" value="C:postsynaptic membrane"/>
    <property type="evidence" value="ECO:0007669"/>
    <property type="project" value="UniProtKB-SubCell"/>
</dbReference>
<protein>
    <recommendedName>
        <fullName evidence="20">Ionotropic glutamate receptor C-terminal domain-containing protein</fullName>
    </recommendedName>
</protein>
<feature type="compositionally biased region" description="Polar residues" evidence="18">
    <location>
        <begin position="985"/>
        <end position="994"/>
    </location>
</feature>
<dbReference type="SUPFAM" id="SSF53850">
    <property type="entry name" value="Periplasmic binding protein-like II"/>
    <property type="match status" value="1"/>
</dbReference>
<evidence type="ECO:0000256" key="13">
    <source>
        <dbReference type="ARBA" id="ARBA00023303"/>
    </source>
</evidence>
<dbReference type="InterPro" id="IPR015683">
    <property type="entry name" value="Ionotropic_Glu_rcpt"/>
</dbReference>
<dbReference type="Proteomes" id="UP001186944">
    <property type="component" value="Unassembled WGS sequence"/>
</dbReference>
<keyword evidence="4 19" id="KW-0812">Transmembrane</keyword>
<keyword evidence="8 19" id="KW-0472">Membrane</keyword>
<feature type="region of interest" description="Disordered" evidence="18">
    <location>
        <begin position="842"/>
        <end position="863"/>
    </location>
</feature>
<evidence type="ECO:0000256" key="17">
    <source>
        <dbReference type="PIRSR" id="PIRSR601508-3"/>
    </source>
</evidence>
<keyword evidence="12" id="KW-1071">Ligand-gated ion channel</keyword>
<dbReference type="InterPro" id="IPR028082">
    <property type="entry name" value="Peripla_BP_I"/>
</dbReference>
<dbReference type="InterPro" id="IPR019594">
    <property type="entry name" value="Glu/Gly-bd"/>
</dbReference>
<evidence type="ECO:0000256" key="8">
    <source>
        <dbReference type="ARBA" id="ARBA00023136"/>
    </source>
</evidence>
<feature type="transmembrane region" description="Helical" evidence="19">
    <location>
        <begin position="671"/>
        <end position="693"/>
    </location>
</feature>
<evidence type="ECO:0000256" key="15">
    <source>
        <dbReference type="PIRSR" id="PIRSR601508-1"/>
    </source>
</evidence>
<feature type="binding site" evidence="15">
    <location>
        <position position="376"/>
    </location>
    <ligand>
        <name>L-glutamate</name>
        <dbReference type="ChEBI" id="CHEBI:29985"/>
    </ligand>
</feature>
<feature type="region of interest" description="Disordered" evidence="18">
    <location>
        <begin position="973"/>
        <end position="994"/>
    </location>
</feature>
<comment type="caution">
    <text evidence="21">The sequence shown here is derived from an EMBL/GenBank/DDBJ whole genome shotgun (WGS) entry which is preliminary data.</text>
</comment>
<keyword evidence="17" id="KW-1015">Disulfide bond</keyword>
<evidence type="ECO:0000256" key="11">
    <source>
        <dbReference type="ARBA" id="ARBA00023257"/>
    </source>
</evidence>
<keyword evidence="5 19" id="KW-1133">Transmembrane helix</keyword>
<dbReference type="Pfam" id="PF01094">
    <property type="entry name" value="ANF_receptor"/>
    <property type="match status" value="1"/>
</dbReference>
<evidence type="ECO:0000313" key="21">
    <source>
        <dbReference type="EMBL" id="KAK3089927.1"/>
    </source>
</evidence>
<dbReference type="PANTHER" id="PTHR18966">
    <property type="entry name" value="IONOTROPIC GLUTAMATE RECEPTOR"/>
    <property type="match status" value="1"/>
</dbReference>
<dbReference type="InterPro" id="IPR001508">
    <property type="entry name" value="Iono_Glu_rcpt_met"/>
</dbReference>
<name>A0AA88XPP0_PINIB</name>
<feature type="transmembrane region" description="Helical" evidence="19">
    <location>
        <begin position="459"/>
        <end position="476"/>
    </location>
</feature>
<sequence>MYPDSVIQLRPGVYGMGHAIARLTEQSAYDSMYVLVGEEYLQDGFLDGLSHEEAAINISIVHIIITKDDLQDSITLYQKLQEVKEYGSKVIITHLEQSAAIHVMGVSKRLGYFDKGFVWVLSELSKPDNVENVPTGLISLEVSEEDGLESILQRTLYSVISTLADLNSQRRGSAGTDFRDSFYMYIGSVPYSPENKGLSFDSHSYIPVRANVTYKILNLGGENKEWIDVGLIGDEIKDLSVIQWPGNTIFGPIKASRKFFRIVTRPVTPFVFAKGPIWPSDSCYGDKICLKILDGNPLYINSPYRDQKPYNLYNVSYELYCCSGIVVDIIESLSKDLDFDFQMYFTDNQSNSSDPYHDLIESVETGQSHILAGAVTITSMRAHNIRFTEPFYFSGFSMIVPVSKSKTSIIAFLAPFDIEVWLMIFASATVVAIATSLFEWNSPFGLNPWGRKRSKNYTLGSALVMVYSVLFGHTVSTKSPKSWPSKVLQNFWAALAIVTVASYTANLAAYLAGNSEVEDIDNIYQIGNRRVYAKQSSAAVDYIKVLNKISNKKIMVHEISPDDSITSIRDKIRDSTFDVYIEDRPIIEYMLSQYDNCTIKITGSDFGENLYAFGLSKDAMQLREEFSSLILQYVEGGFIQNIRERYIRRRECEGLKEIYNQKYSLEHTGGLFLALIGAMVLSICLLGVEHIVFKYLVPYARKKSPGSIFKNRNIEFINQRLYRIINSEELISPKEAAREMMRFIKDRQFVRVFQKNEIKEASRHQREAMKGVRFYSLYNKLMRSYRTQFSMTDSVFTTDSSANLYSISEDESDEADNERSKTVDADRIKESIDHEDDEFKLQTSFRVSSPPRRSKTFSYPKNNTRHKRFSFQGRKKKHSDEVTVNPLWIKDKLPLASFTEEDEKASTSSACQVLTVPIAQTKSYGSLQKRNGTWPSMDLSSYDTLQEKHEASRGRCSSERENLEMQDIRRRQLEESCESPRHRQLASTDRNSNYYGRSLKMKDNRVKSTIRRHALAKFRRHSSSIFDECAVEALSKEDLLILWKKSEIDLQTRLNRVSLQNVQLKKLLRIAEDTGHVIKNESEDAKDDDDEDVFQVSRL</sequence>
<evidence type="ECO:0000256" key="10">
    <source>
        <dbReference type="ARBA" id="ARBA00023180"/>
    </source>
</evidence>
<evidence type="ECO:0000256" key="16">
    <source>
        <dbReference type="PIRSR" id="PIRSR601508-2"/>
    </source>
</evidence>
<dbReference type="Pfam" id="PF10613">
    <property type="entry name" value="Lig_chan-Glu_bd"/>
    <property type="match status" value="1"/>
</dbReference>
<keyword evidence="3" id="KW-1003">Cell membrane</keyword>
<dbReference type="Gene3D" id="3.40.50.2300">
    <property type="match status" value="1"/>
</dbReference>
<feature type="transmembrane region" description="Helical" evidence="19">
    <location>
        <begin position="491"/>
        <end position="512"/>
    </location>
</feature>
<dbReference type="InterPro" id="IPR001828">
    <property type="entry name" value="ANF_lig-bd_rcpt"/>
</dbReference>
<keyword evidence="6" id="KW-0770">Synapse</keyword>
<evidence type="ECO:0000313" key="22">
    <source>
        <dbReference type="Proteomes" id="UP001186944"/>
    </source>
</evidence>